<dbReference type="Proteomes" id="UP001141806">
    <property type="component" value="Unassembled WGS sequence"/>
</dbReference>
<keyword evidence="5" id="KW-0804">Transcription</keyword>
<gene>
    <name evidence="9" type="ORF">NE237_031195</name>
</gene>
<evidence type="ECO:0000256" key="6">
    <source>
        <dbReference type="ARBA" id="ARBA00023242"/>
    </source>
</evidence>
<dbReference type="InterPro" id="IPR001005">
    <property type="entry name" value="SANT/Myb"/>
</dbReference>
<dbReference type="CDD" id="cd12203">
    <property type="entry name" value="GT1"/>
    <property type="match status" value="2"/>
</dbReference>
<comment type="subcellular location">
    <subcellularLocation>
        <location evidence="1">Nucleus</location>
    </subcellularLocation>
</comment>
<dbReference type="Gene3D" id="1.10.10.60">
    <property type="entry name" value="Homeodomain-like"/>
    <property type="match status" value="2"/>
</dbReference>
<evidence type="ECO:0000313" key="9">
    <source>
        <dbReference type="EMBL" id="KAJ4980358.1"/>
    </source>
</evidence>
<dbReference type="PROSITE" id="PS50090">
    <property type="entry name" value="MYB_LIKE"/>
    <property type="match status" value="1"/>
</dbReference>
<dbReference type="FunFam" id="1.10.10.60:FF:000061">
    <property type="entry name" value="Trihelix transcription factor GT-2"/>
    <property type="match status" value="1"/>
</dbReference>
<dbReference type="GO" id="GO:0006355">
    <property type="term" value="P:regulation of DNA-templated transcription"/>
    <property type="evidence" value="ECO:0007669"/>
    <property type="project" value="UniProtKB-ARBA"/>
</dbReference>
<feature type="region of interest" description="Disordered" evidence="7">
    <location>
        <begin position="31"/>
        <end position="58"/>
    </location>
</feature>
<evidence type="ECO:0000313" key="10">
    <source>
        <dbReference type="Proteomes" id="UP001141806"/>
    </source>
</evidence>
<dbReference type="SMART" id="SM00717">
    <property type="entry name" value="SANT"/>
    <property type="match status" value="2"/>
</dbReference>
<keyword evidence="3" id="KW-0805">Transcription regulation</keyword>
<comment type="caution">
    <text evidence="9">The sequence shown here is derived from an EMBL/GenBank/DDBJ whole genome shotgun (WGS) entry which is preliminary data.</text>
</comment>
<dbReference type="AlphaFoldDB" id="A0A9Q0L0U2"/>
<name>A0A9Q0L0U2_9MAGN</name>
<dbReference type="InterPro" id="IPR044822">
    <property type="entry name" value="Myb_DNA-bind_4"/>
</dbReference>
<organism evidence="9 10">
    <name type="scientific">Protea cynaroides</name>
    <dbReference type="NCBI Taxonomy" id="273540"/>
    <lineage>
        <taxon>Eukaryota</taxon>
        <taxon>Viridiplantae</taxon>
        <taxon>Streptophyta</taxon>
        <taxon>Embryophyta</taxon>
        <taxon>Tracheophyta</taxon>
        <taxon>Spermatophyta</taxon>
        <taxon>Magnoliopsida</taxon>
        <taxon>Proteales</taxon>
        <taxon>Proteaceae</taxon>
        <taxon>Protea</taxon>
    </lineage>
</organism>
<dbReference type="FunFam" id="1.10.10.60:FF:000092">
    <property type="entry name" value="Trihelix transcription factor GT-2"/>
    <property type="match status" value="1"/>
</dbReference>
<accession>A0A9Q0L0U2</accession>
<sequence length="537" mass="62503">MTNTSFPDPVMPFPDAGELLYGHRTALYSSPEIELPSHPPLQKLRPIRGNRKDSMENTDFSLGLNEGENEISGSFTSCNQTAIATLPELPPQKLNLVTETDDYSTECYDSLMSINEELQEKGGNFGNRWPEAETLALLKIRFEMEAEFRDANPKGPLWEIVSWKLERLGYHRDSKKCKEKFENIYKYYKRTKERQVGNQASNAYKFFNELEALHAPENHKEKNPIAETALLDKTRNQGLYPVEVPTQMVRLGTDSIDFSTDFSSCSSSDDSTSEELSESISRKRKRKTRKKLQQLFANLMRKVLKKQEEMHKKILEIMEKREKDWIIREEVWKQQEMERMKREKEVRAQESSRNVALISFIQRIMGKEFNFPQSPETLYMEENQDEECDTKDYKFDPNNRRWPKSEVKALITLRASMDYKFRCTGPKGSVWEEVSMGMVSMGYNRTATKCKEKWENINKYFKRTMESSKKRPRNAKTCPYFYELDIFYKNGLINPGNSPAIVNNEKEDSKGGEIVTTSTPYSNSFSTSETLKNLMEV</sequence>
<dbReference type="GO" id="GO:0005634">
    <property type="term" value="C:nucleus"/>
    <property type="evidence" value="ECO:0007669"/>
    <property type="project" value="UniProtKB-SubCell"/>
</dbReference>
<evidence type="ECO:0000256" key="5">
    <source>
        <dbReference type="ARBA" id="ARBA00023163"/>
    </source>
</evidence>
<evidence type="ECO:0000256" key="3">
    <source>
        <dbReference type="ARBA" id="ARBA00023015"/>
    </source>
</evidence>
<keyword evidence="2" id="KW-0677">Repeat</keyword>
<proteinExistence type="predicted"/>
<feature type="region of interest" description="Disordered" evidence="7">
    <location>
        <begin position="263"/>
        <end position="287"/>
    </location>
</feature>
<protein>
    <recommendedName>
        <fullName evidence="8">Myb-like domain-containing protein</fullName>
    </recommendedName>
</protein>
<evidence type="ECO:0000256" key="4">
    <source>
        <dbReference type="ARBA" id="ARBA00023125"/>
    </source>
</evidence>
<dbReference type="OrthoDB" id="691673at2759"/>
<dbReference type="Pfam" id="PF13837">
    <property type="entry name" value="Myb_DNA-bind_4"/>
    <property type="match status" value="2"/>
</dbReference>
<keyword evidence="6" id="KW-0539">Nucleus</keyword>
<dbReference type="PANTHER" id="PTHR21654:SF7">
    <property type="entry name" value="HOMEODOMAIN-LIKE SUPERFAMILY PROTEIN"/>
    <property type="match status" value="1"/>
</dbReference>
<keyword evidence="10" id="KW-1185">Reference proteome</keyword>
<reference evidence="9" key="1">
    <citation type="journal article" date="2023" name="Plant J.">
        <title>The genome of the king protea, Protea cynaroides.</title>
        <authorList>
            <person name="Chang J."/>
            <person name="Duong T.A."/>
            <person name="Schoeman C."/>
            <person name="Ma X."/>
            <person name="Roodt D."/>
            <person name="Barker N."/>
            <person name="Li Z."/>
            <person name="Van de Peer Y."/>
            <person name="Mizrachi E."/>
        </authorList>
    </citation>
    <scope>NUCLEOTIDE SEQUENCE</scope>
    <source>
        <tissue evidence="9">Young leaves</tissue>
    </source>
</reference>
<evidence type="ECO:0000256" key="7">
    <source>
        <dbReference type="SAM" id="MobiDB-lite"/>
    </source>
</evidence>
<keyword evidence="4" id="KW-0238">DNA-binding</keyword>
<feature type="domain" description="Myb-like" evidence="8">
    <location>
        <begin position="394"/>
        <end position="458"/>
    </location>
</feature>
<dbReference type="EMBL" id="JAMYWD010000001">
    <property type="protein sequence ID" value="KAJ4980358.1"/>
    <property type="molecule type" value="Genomic_DNA"/>
</dbReference>
<evidence type="ECO:0000259" key="8">
    <source>
        <dbReference type="PROSITE" id="PS50090"/>
    </source>
</evidence>
<evidence type="ECO:0000256" key="2">
    <source>
        <dbReference type="ARBA" id="ARBA00022737"/>
    </source>
</evidence>
<dbReference type="GO" id="GO:0003677">
    <property type="term" value="F:DNA binding"/>
    <property type="evidence" value="ECO:0007669"/>
    <property type="project" value="UniProtKB-KW"/>
</dbReference>
<dbReference type="PANTHER" id="PTHR21654">
    <property type="entry name" value="FI21293P1"/>
    <property type="match status" value="1"/>
</dbReference>
<evidence type="ECO:0000256" key="1">
    <source>
        <dbReference type="ARBA" id="ARBA00004123"/>
    </source>
</evidence>